<comment type="pathway">
    <text evidence="1">Cofactor biosynthesis; molybdopterin biosynthesis.</text>
</comment>
<dbReference type="PANTHER" id="PTHR43764">
    <property type="entry name" value="MOLYBDENUM COFACTOR BIOSYNTHESIS"/>
    <property type="match status" value="1"/>
</dbReference>
<dbReference type="Gene3D" id="3.40.980.10">
    <property type="entry name" value="MoaB/Mog-like domain"/>
    <property type="match status" value="1"/>
</dbReference>
<evidence type="ECO:0000256" key="2">
    <source>
        <dbReference type="ARBA" id="ARBA00023150"/>
    </source>
</evidence>
<dbReference type="InterPro" id="IPR036425">
    <property type="entry name" value="MoaB/Mog-like_dom_sf"/>
</dbReference>
<dbReference type="InterPro" id="IPR001453">
    <property type="entry name" value="MoaB/Mog_dom"/>
</dbReference>
<dbReference type="KEGG" id="cstr:CBE89_08240"/>
<dbReference type="EMBL" id="CP021252">
    <property type="protein sequence ID" value="ART21490.1"/>
    <property type="molecule type" value="Genomic_DNA"/>
</dbReference>
<dbReference type="InterPro" id="IPR051920">
    <property type="entry name" value="MPT_Adenylyltrnsfr/MoaC-Rel"/>
</dbReference>
<reference evidence="4 5" key="1">
    <citation type="submission" date="2017-05" db="EMBL/GenBank/DDBJ databases">
        <title>Complete genome sequence of Corynebacterium striatum KC-Na-1 isolated from Neophocaena asiaeorientalis in Korea.</title>
        <authorList>
            <person name="Kim J.H."/>
            <person name="Lee K."/>
        </authorList>
    </citation>
    <scope>NUCLEOTIDE SEQUENCE [LARGE SCALE GENOMIC DNA]</scope>
    <source>
        <strain evidence="4 5">KC-Na-01</strain>
    </source>
</reference>
<gene>
    <name evidence="4" type="ORF">CBE89_08240</name>
</gene>
<organism evidence="4 5">
    <name type="scientific">Corynebacterium striatum</name>
    <dbReference type="NCBI Taxonomy" id="43770"/>
    <lineage>
        <taxon>Bacteria</taxon>
        <taxon>Bacillati</taxon>
        <taxon>Actinomycetota</taxon>
        <taxon>Actinomycetes</taxon>
        <taxon>Mycobacteriales</taxon>
        <taxon>Corynebacteriaceae</taxon>
        <taxon>Corynebacterium</taxon>
    </lineage>
</organism>
<dbReference type="AlphaFoldDB" id="A0A2Z2IY50"/>
<dbReference type="GO" id="GO:0006777">
    <property type="term" value="P:Mo-molybdopterin cofactor biosynthetic process"/>
    <property type="evidence" value="ECO:0007669"/>
    <property type="project" value="UniProtKB-KW"/>
</dbReference>
<dbReference type="Pfam" id="PF00994">
    <property type="entry name" value="MoCF_biosynth"/>
    <property type="match status" value="1"/>
</dbReference>
<dbReference type="PANTHER" id="PTHR43764:SF1">
    <property type="entry name" value="MOLYBDOPTERIN MOLYBDOTRANSFERASE"/>
    <property type="match status" value="1"/>
</dbReference>
<evidence type="ECO:0000313" key="5">
    <source>
        <dbReference type="Proteomes" id="UP000250197"/>
    </source>
</evidence>
<accession>A0A2Z2IY50</accession>
<evidence type="ECO:0000259" key="3">
    <source>
        <dbReference type="SMART" id="SM00852"/>
    </source>
</evidence>
<dbReference type="SUPFAM" id="SSF53218">
    <property type="entry name" value="Molybdenum cofactor biosynthesis proteins"/>
    <property type="match status" value="1"/>
</dbReference>
<keyword evidence="2" id="KW-0501">Molybdenum cofactor biosynthesis</keyword>
<dbReference type="RefSeq" id="WP_086891570.1">
    <property type="nucleotide sequence ID" value="NZ_CP021252.1"/>
</dbReference>
<name>A0A2Z2IY50_CORST</name>
<dbReference type="SMART" id="SM00852">
    <property type="entry name" value="MoCF_biosynth"/>
    <property type="match status" value="1"/>
</dbReference>
<dbReference type="Proteomes" id="UP000250197">
    <property type="component" value="Chromosome"/>
</dbReference>
<evidence type="ECO:0000256" key="1">
    <source>
        <dbReference type="ARBA" id="ARBA00005046"/>
    </source>
</evidence>
<evidence type="ECO:0000313" key="4">
    <source>
        <dbReference type="EMBL" id="ART21490.1"/>
    </source>
</evidence>
<protein>
    <submittedName>
        <fullName evidence="4">Molybdopterin biosynthesis protein MoeB</fullName>
    </submittedName>
</protein>
<sequence>MKPATAAIIVTADRVLSGAKPDSAGALAKELLLAQGLEVVSHDVVAEGYARVAKALREQERAGVDVIVVIGGTGVGPTNYTPEVTEEFIAARLHGLETQVLLKGLESSHKAGLSRGVIGMTDRGCGSLIINSASSRGAVADTLGIVLPLLGDIFRDVKGN</sequence>
<feature type="domain" description="MoaB/Mog" evidence="3">
    <location>
        <begin position="7"/>
        <end position="153"/>
    </location>
</feature>
<proteinExistence type="predicted"/>